<gene>
    <name evidence="2" type="ordered locus">Oweho_3159</name>
</gene>
<proteinExistence type="predicted"/>
<dbReference type="PROSITE" id="PS51257">
    <property type="entry name" value="PROKAR_LIPOPROTEIN"/>
    <property type="match status" value="1"/>
</dbReference>
<accession>G8R386</accession>
<sequence>MNKALSILAIASLFLASCNKNEDSKANQNPSNATNLGSLTIPTTFNWSNSLKGNLNVTINAGSNFRTEGQRVQVIDELNNVLETTVIQGNKCSFYLNLPQTEGTYFLFAPSTGDKFQIEGAGNVNFKLHTDPATDIEGMLVNATPANQRKSSLKKSAATNLLINGDFSSNSFSSSNSVGGWYKFDENYTWSTESGSKVWKVKNKKSSYIEQTFNVPAGDSLVVTTDCYASSSSSALVFVFFYDSNGYYINYTGSYLNSGFNSISIANAIPSNATKASILLYGSNKTWFDNVTAETKSAVIDADNDGVEDSQDEFPNDPNKAFTGSYPTAGTQKIAFEDSWPYQGDFDFNDMVIDSKVDYTLNGNNELVDATFNITLQAAGAGLNNGLAINLVDAASKNAIQSSIISSITGATQDPSNINGIIVFDGVLQAQSTYYTNTGTGADATPDVFTFTITFASGTGTNIIPDFYIFRTQERGKEIHLDGFSGTAAADNQLFNTGDDINGTYNTASGLPWAVEITSYNTFQHPLEKVDVLVAYPQFQSWAESGGTLNLDWFLSPDLLNIF</sequence>
<dbReference type="InterPro" id="IPR031025">
    <property type="entry name" value="LruC_dom"/>
</dbReference>
<dbReference type="InterPro" id="IPR032295">
    <property type="entry name" value="DUF4842"/>
</dbReference>
<dbReference type="NCBIfam" id="TIGR04456">
    <property type="entry name" value="LruC_dom"/>
    <property type="match status" value="1"/>
</dbReference>
<dbReference type="OrthoDB" id="1204817at2"/>
<dbReference type="KEGG" id="oho:Oweho_3159"/>
<organism evidence="2 3">
    <name type="scientific">Owenweeksia hongkongensis (strain DSM 17368 / CIP 108786 / JCM 12287 / NRRL B-23963 / UST20020801)</name>
    <dbReference type="NCBI Taxonomy" id="926562"/>
    <lineage>
        <taxon>Bacteria</taxon>
        <taxon>Pseudomonadati</taxon>
        <taxon>Bacteroidota</taxon>
        <taxon>Flavobacteriia</taxon>
        <taxon>Flavobacteriales</taxon>
        <taxon>Owenweeksiaceae</taxon>
        <taxon>Owenweeksia</taxon>
    </lineage>
</organism>
<keyword evidence="3" id="KW-1185">Reference proteome</keyword>
<protein>
    <recommendedName>
        <fullName evidence="1">DUF4842 domain-containing protein</fullName>
    </recommendedName>
</protein>
<feature type="domain" description="DUF4842" evidence="1">
    <location>
        <begin position="365"/>
        <end position="554"/>
    </location>
</feature>
<dbReference type="PATRIC" id="fig|926562.3.peg.3180"/>
<evidence type="ECO:0000313" key="3">
    <source>
        <dbReference type="Proteomes" id="UP000005631"/>
    </source>
</evidence>
<evidence type="ECO:0000313" key="2">
    <source>
        <dbReference type="EMBL" id="AEV34111.1"/>
    </source>
</evidence>
<dbReference type="HOGENOM" id="CLU_476361_0_0_10"/>
<dbReference type="RefSeq" id="WP_014203458.1">
    <property type="nucleotide sequence ID" value="NC_016599.1"/>
</dbReference>
<dbReference type="STRING" id="926562.Oweho_3159"/>
<dbReference type="Pfam" id="PF16130">
    <property type="entry name" value="DUF4842"/>
    <property type="match status" value="1"/>
</dbReference>
<reference evidence="2 3" key="1">
    <citation type="journal article" date="2012" name="Stand. Genomic Sci.">
        <title>Genome sequence of the orange-pigmented seawater bacterium Owenweeksia hongkongensis type strain (UST20020801(T)).</title>
        <authorList>
            <person name="Riedel T."/>
            <person name="Held B."/>
            <person name="Nolan M."/>
            <person name="Lucas S."/>
            <person name="Lapidus A."/>
            <person name="Tice H."/>
            <person name="Del Rio T.G."/>
            <person name="Cheng J.F."/>
            <person name="Han C."/>
            <person name="Tapia R."/>
            <person name="Goodwin L.A."/>
            <person name="Pitluck S."/>
            <person name="Liolios K."/>
            <person name="Mavromatis K."/>
            <person name="Pagani I."/>
            <person name="Ivanova N."/>
            <person name="Mikhailova N."/>
            <person name="Pati A."/>
            <person name="Chen A."/>
            <person name="Palaniappan K."/>
            <person name="Rohde M."/>
            <person name="Tindall B.J."/>
            <person name="Detter J.C."/>
            <person name="Goker M."/>
            <person name="Woyke T."/>
            <person name="Bristow J."/>
            <person name="Eisen J.A."/>
            <person name="Markowitz V."/>
            <person name="Hugenholtz P."/>
            <person name="Klenk H.P."/>
            <person name="Kyrpides N.C."/>
        </authorList>
    </citation>
    <scope>NUCLEOTIDE SEQUENCE</scope>
    <source>
        <strain evidence="3">DSM 17368 / JCM 12287 / NRRL B-23963</strain>
    </source>
</reference>
<dbReference type="Proteomes" id="UP000005631">
    <property type="component" value="Chromosome"/>
</dbReference>
<dbReference type="AlphaFoldDB" id="G8R386"/>
<dbReference type="eggNOG" id="COG3391">
    <property type="taxonomic scope" value="Bacteria"/>
</dbReference>
<dbReference type="EMBL" id="CP003156">
    <property type="protein sequence ID" value="AEV34111.1"/>
    <property type="molecule type" value="Genomic_DNA"/>
</dbReference>
<evidence type="ECO:0000259" key="1">
    <source>
        <dbReference type="Pfam" id="PF16130"/>
    </source>
</evidence>
<name>G8R386_OWEHD</name>